<reference evidence="2 3" key="1">
    <citation type="journal article" date="2023" name="Plants (Basel)">
        <title>Bridging the Gap: Combining Genomics and Transcriptomics Approaches to Understand Stylosanthes scabra, an Orphan Legume from the Brazilian Caatinga.</title>
        <authorList>
            <person name="Ferreira-Neto J.R.C."/>
            <person name="da Silva M.D."/>
            <person name="Binneck E."/>
            <person name="de Melo N.F."/>
            <person name="da Silva R.H."/>
            <person name="de Melo A.L.T.M."/>
            <person name="Pandolfi V."/>
            <person name="Bustamante F.O."/>
            <person name="Brasileiro-Vidal A.C."/>
            <person name="Benko-Iseppon A.M."/>
        </authorList>
    </citation>
    <scope>NUCLEOTIDE SEQUENCE [LARGE SCALE GENOMIC DNA]</scope>
    <source>
        <tissue evidence="2">Leaves</tissue>
    </source>
</reference>
<evidence type="ECO:0000313" key="3">
    <source>
        <dbReference type="Proteomes" id="UP001341840"/>
    </source>
</evidence>
<evidence type="ECO:0000313" key="2">
    <source>
        <dbReference type="EMBL" id="MED6127909.1"/>
    </source>
</evidence>
<dbReference type="EMBL" id="JASCZI010032123">
    <property type="protein sequence ID" value="MED6127909.1"/>
    <property type="molecule type" value="Genomic_DNA"/>
</dbReference>
<feature type="region of interest" description="Disordered" evidence="1">
    <location>
        <begin position="43"/>
        <end position="68"/>
    </location>
</feature>
<proteinExistence type="predicted"/>
<protein>
    <recommendedName>
        <fullName evidence="4">Ribosomal protein L2</fullName>
    </recommendedName>
</protein>
<organism evidence="2 3">
    <name type="scientific">Stylosanthes scabra</name>
    <dbReference type="NCBI Taxonomy" id="79078"/>
    <lineage>
        <taxon>Eukaryota</taxon>
        <taxon>Viridiplantae</taxon>
        <taxon>Streptophyta</taxon>
        <taxon>Embryophyta</taxon>
        <taxon>Tracheophyta</taxon>
        <taxon>Spermatophyta</taxon>
        <taxon>Magnoliopsida</taxon>
        <taxon>eudicotyledons</taxon>
        <taxon>Gunneridae</taxon>
        <taxon>Pentapetalae</taxon>
        <taxon>rosids</taxon>
        <taxon>fabids</taxon>
        <taxon>Fabales</taxon>
        <taxon>Fabaceae</taxon>
        <taxon>Papilionoideae</taxon>
        <taxon>50 kb inversion clade</taxon>
        <taxon>dalbergioids sensu lato</taxon>
        <taxon>Dalbergieae</taxon>
        <taxon>Pterocarpus clade</taxon>
        <taxon>Stylosanthes</taxon>
    </lineage>
</organism>
<comment type="caution">
    <text evidence="2">The sequence shown here is derived from an EMBL/GenBank/DDBJ whole genome shotgun (WGS) entry which is preliminary data.</text>
</comment>
<evidence type="ECO:0000256" key="1">
    <source>
        <dbReference type="SAM" id="MobiDB-lite"/>
    </source>
</evidence>
<evidence type="ECO:0008006" key="4">
    <source>
        <dbReference type="Google" id="ProtNLM"/>
    </source>
</evidence>
<gene>
    <name evidence="2" type="ORF">PIB30_092535</name>
</gene>
<dbReference type="Proteomes" id="UP001341840">
    <property type="component" value="Unassembled WGS sequence"/>
</dbReference>
<sequence>MGYFSAVAPGTRTLARGIFSTPSYPEKAGAPCVIRIKENAGNFGRRGREGHGGRGGGRNTWNNNNNRPQCQIYGKLGHIA</sequence>
<name>A0ABU6RVL4_9FABA</name>
<accession>A0ABU6RVL4</accession>
<feature type="non-terminal residue" evidence="2">
    <location>
        <position position="80"/>
    </location>
</feature>
<keyword evidence="3" id="KW-1185">Reference proteome</keyword>